<dbReference type="InterPro" id="IPR000953">
    <property type="entry name" value="Chromo/chromo_shadow_dom"/>
</dbReference>
<dbReference type="OrthoDB" id="1918685at2759"/>
<evidence type="ECO:0000313" key="6">
    <source>
        <dbReference type="Proteomes" id="UP000660729"/>
    </source>
</evidence>
<keyword evidence="6" id="KW-1185">Reference proteome</keyword>
<feature type="compositionally biased region" description="Acidic residues" evidence="3">
    <location>
        <begin position="495"/>
        <end position="505"/>
    </location>
</feature>
<dbReference type="SUPFAM" id="SSF54160">
    <property type="entry name" value="Chromo domain-like"/>
    <property type="match status" value="2"/>
</dbReference>
<sequence>MPPSLESSLALNEPSTIKQKQLVLDVPLIRKSPIKAIGRGPERRMYGDEPLPVKPSDVNPRNGRIIGRVAEFGQIPVYTLAVGDTEVNGIKLWEILDYVSPLELERYENEQFKEEAEALEIARAAAEIEKERKRLKQAEKAKQKGIILFQEVGSDEDESSDEGDVPQGRHGRARPTYTHLFKKPELPDERRRRRKRDPETGELMPLSDEDIPQPSGDGPKRRRRRKRDPVTGELMPLSDHGEDVDMRDSEEDAISSVARSPAPEAMQLPKRRRRKRDPKTGELLPLDATKSVEKDSDHKRPRRRRHPITHELMPLGWRYNPAEEKKASTSARDLVSPAMRKMSISQEHGSKRIKLASESSDDRSQSRPLSSSSVRMPFRGTPARSRPISSAAKVRMDTSGSDDLAHDSENHRPVSASKSQATPKTSILHPTKAETSADDSSDSSAEPITLASFLKASGRRAHSDDESEDSEQVAKPNQGQVKTSIVNPMAPSEAADNESDEEELDDDEWIVEAIVGHRMSDPKSHPGRKQVVLYHTKWEGSEELTWEPSDSFMDPSTVRDYHKRLEEERKNAESADTKIQRSKQPTMLYKVKWVGWKEHTWEPLASFPDKAVVNAYRRKVGLIPV</sequence>
<dbReference type="Gene3D" id="2.40.50.40">
    <property type="match status" value="2"/>
</dbReference>
<feature type="coiled-coil region" evidence="2">
    <location>
        <begin position="102"/>
        <end position="141"/>
    </location>
</feature>
<feature type="compositionally biased region" description="Acidic residues" evidence="3">
    <location>
        <begin position="153"/>
        <end position="164"/>
    </location>
</feature>
<dbReference type="EMBL" id="JABCIY010000008">
    <property type="protein sequence ID" value="KAF7197654.1"/>
    <property type="molecule type" value="Genomic_DNA"/>
</dbReference>
<evidence type="ECO:0000256" key="3">
    <source>
        <dbReference type="SAM" id="MobiDB-lite"/>
    </source>
</evidence>
<protein>
    <recommendedName>
        <fullName evidence="4">Chromo domain-containing protein</fullName>
    </recommendedName>
</protein>
<gene>
    <name evidence="5" type="ORF">HII31_00993</name>
</gene>
<evidence type="ECO:0000313" key="5">
    <source>
        <dbReference type="EMBL" id="KAF7197654.1"/>
    </source>
</evidence>
<accession>A0A8H6VRA2</accession>
<dbReference type="GO" id="GO:0006338">
    <property type="term" value="P:chromatin remodeling"/>
    <property type="evidence" value="ECO:0007669"/>
    <property type="project" value="UniProtKB-ARBA"/>
</dbReference>
<dbReference type="AlphaFoldDB" id="A0A8H6VRA2"/>
<dbReference type="InterPro" id="IPR016197">
    <property type="entry name" value="Chromo-like_dom_sf"/>
</dbReference>
<name>A0A8H6VRA2_9PEZI</name>
<feature type="domain" description="Chromo" evidence="4">
    <location>
        <begin position="565"/>
        <end position="619"/>
    </location>
</feature>
<evidence type="ECO:0000259" key="4">
    <source>
        <dbReference type="PROSITE" id="PS50013"/>
    </source>
</evidence>
<comment type="subunit">
    <text evidence="1">Component of the NuA4 histone acetyltransferase complex.</text>
</comment>
<feature type="domain" description="Chromo" evidence="4">
    <location>
        <begin position="509"/>
        <end position="573"/>
    </location>
</feature>
<organism evidence="5 6">
    <name type="scientific">Pseudocercospora fuligena</name>
    <dbReference type="NCBI Taxonomy" id="685502"/>
    <lineage>
        <taxon>Eukaryota</taxon>
        <taxon>Fungi</taxon>
        <taxon>Dikarya</taxon>
        <taxon>Ascomycota</taxon>
        <taxon>Pezizomycotina</taxon>
        <taxon>Dothideomycetes</taxon>
        <taxon>Dothideomycetidae</taxon>
        <taxon>Mycosphaerellales</taxon>
        <taxon>Mycosphaerellaceae</taxon>
        <taxon>Pseudocercospora</taxon>
    </lineage>
</organism>
<feature type="compositionally biased region" description="Basic and acidic residues" evidence="3">
    <location>
        <begin position="403"/>
        <end position="412"/>
    </location>
</feature>
<feature type="non-terminal residue" evidence="5">
    <location>
        <position position="1"/>
    </location>
</feature>
<feature type="compositionally biased region" description="Polar residues" evidence="3">
    <location>
        <begin position="416"/>
        <end position="425"/>
    </location>
</feature>
<evidence type="ECO:0000256" key="2">
    <source>
        <dbReference type="SAM" id="Coils"/>
    </source>
</evidence>
<feature type="compositionally biased region" description="Polar residues" evidence="3">
    <location>
        <begin position="475"/>
        <end position="486"/>
    </location>
</feature>
<proteinExistence type="predicted"/>
<dbReference type="SMART" id="SM00298">
    <property type="entry name" value="CHROMO"/>
    <property type="match status" value="2"/>
</dbReference>
<dbReference type="Proteomes" id="UP000660729">
    <property type="component" value="Unassembled WGS sequence"/>
</dbReference>
<feature type="region of interest" description="Disordered" evidence="3">
    <location>
        <begin position="39"/>
        <end position="59"/>
    </location>
</feature>
<keyword evidence="2" id="KW-0175">Coiled coil</keyword>
<reference evidence="5" key="1">
    <citation type="submission" date="2020-04" db="EMBL/GenBank/DDBJ databases">
        <title>Draft genome resource of the tomato pathogen Pseudocercospora fuligena.</title>
        <authorList>
            <person name="Zaccaron A."/>
        </authorList>
    </citation>
    <scope>NUCLEOTIDE SEQUENCE</scope>
    <source>
        <strain evidence="5">PF001</strain>
    </source>
</reference>
<dbReference type="PROSITE" id="PS50013">
    <property type="entry name" value="CHROMO_2"/>
    <property type="match status" value="2"/>
</dbReference>
<comment type="caution">
    <text evidence="5">The sequence shown here is derived from an EMBL/GenBank/DDBJ whole genome shotgun (WGS) entry which is preliminary data.</text>
</comment>
<evidence type="ECO:0000256" key="1">
    <source>
        <dbReference type="ARBA" id="ARBA00011353"/>
    </source>
</evidence>
<feature type="region of interest" description="Disordered" evidence="3">
    <location>
        <begin position="149"/>
        <end position="505"/>
    </location>
</feature>